<evidence type="ECO:0000256" key="1">
    <source>
        <dbReference type="SAM" id="Coils"/>
    </source>
</evidence>
<dbReference type="InterPro" id="IPR054544">
    <property type="entry name" value="Pest_crys_Cry1Aa_dom-IV"/>
</dbReference>
<feature type="domain" description="Pesticidal crystal protein Cry1Aa" evidence="2">
    <location>
        <begin position="229"/>
        <end position="288"/>
    </location>
</feature>
<reference evidence="3 4" key="1">
    <citation type="journal article" date="2014" name="Int. J. Syst. Evol. Microbiol.">
        <title>Listeria floridensis sp. nov., Listeria aquatica sp. nov., Listeria cornellensis sp. nov., Listeria riparia sp. nov. and Listeria grandensis sp. nov., from agricultural and natural environments.</title>
        <authorList>
            <person name="den Bakker H.C."/>
            <person name="Warchocki S."/>
            <person name="Wright E.M."/>
            <person name="Allred A.F."/>
            <person name="Ahlstrom C."/>
            <person name="Manuel C.S."/>
            <person name="Stasiewicz M.J."/>
            <person name="Burrell A."/>
            <person name="Roof S."/>
            <person name="Strawn L."/>
            <person name="Fortes E.D."/>
            <person name="Nightingale K.K."/>
            <person name="Kephart D."/>
            <person name="Wiedmann M."/>
        </authorList>
    </citation>
    <scope>NUCLEOTIDE SEQUENCE [LARGE SCALE GENOMIC DNA]</scope>
    <source>
        <strain evidence="4">FSL F6-971</strain>
    </source>
</reference>
<sequence>MIRLEIIFSNRYILGLFQEERNSKKEGDVMKKKIVAFAVILSMFVSPTSLYVHASEGTPQAGGHLLGSSTTDAVTMVNDLFVDSDPTKGIKATTNQAAIDAAQLEVDAVSDETERAALQKNLQRAKDLLELENGKAGFYGFTLWPDAAGWSATIDVSQRAKSYTVYINGYYAGEYSNGRGYYLGVNGGAEVITLSQGTALKDGDVLSVRYNMNGKGYEIDRLIITDKYDTAKAATDALFLDNTSTNEIKPTTNQPAIDAAQAKVDKVTNPTKNAELNAEIAKAKAQLDMLNGDKEAPTADTVTQTLDKGAAIPEASTFLTNIHDNADGILPNNIAISYVIPPTTSSIGVRTVQIAIKDRAGNTAIKDVTYIVKDDTVAIDGDYVIHGADAQLQTSDLEGKNAEQITELLRQKTDVLGWNSATGQNITSQITLESPVPQTKGTYELVYKLGTATMTSHVVITDNTTFTFTETPAELGFESTEITSSETTIARADTDWNIGVKDLRNNGTAWSVTATVNGPFQTAEADAKKLPDALTFTQAGTETRIKDNQAFTIYNGQSDAQTEKNISWAKDQGIRMKINPTGVKADAEYQTSVTWTLNDTP</sequence>
<keyword evidence="4" id="KW-1185">Reference proteome</keyword>
<dbReference type="EMBL" id="AODD01000008">
    <property type="protein sequence ID" value="EUJ23712.1"/>
    <property type="molecule type" value="Genomic_DNA"/>
</dbReference>
<accession>W7BCB4</accession>
<name>W7BCB4_9LIST</name>
<protein>
    <submittedName>
        <fullName evidence="3">Putative secreted protein</fullName>
    </submittedName>
</protein>
<feature type="coiled-coil region" evidence="1">
    <location>
        <begin position="108"/>
        <end position="135"/>
    </location>
</feature>
<dbReference type="PATRIC" id="fig|1265819.5.peg.1482"/>
<keyword evidence="1" id="KW-0175">Coiled coil</keyword>
<proteinExistence type="predicted"/>
<gene>
    <name evidence="3" type="ORF">PGRAN_07411</name>
</gene>
<evidence type="ECO:0000313" key="4">
    <source>
        <dbReference type="Proteomes" id="UP000019253"/>
    </source>
</evidence>
<dbReference type="STRING" id="1265819.PGRAN_07411"/>
<dbReference type="Proteomes" id="UP000019253">
    <property type="component" value="Unassembled WGS sequence"/>
</dbReference>
<dbReference type="Pfam" id="PF18449">
    <property type="entry name" value="Endotoxin_C2"/>
    <property type="match status" value="2"/>
</dbReference>
<dbReference type="AlphaFoldDB" id="W7BCB4"/>
<evidence type="ECO:0000313" key="3">
    <source>
        <dbReference type="EMBL" id="EUJ23712.1"/>
    </source>
</evidence>
<feature type="domain" description="Pesticidal crystal protein Cry1Aa" evidence="2">
    <location>
        <begin position="72"/>
        <end position="129"/>
    </location>
</feature>
<evidence type="ECO:0000259" key="2">
    <source>
        <dbReference type="Pfam" id="PF18449"/>
    </source>
</evidence>
<organism evidence="3 4">
    <name type="scientific">Listeria grandensis FSL F6-0971</name>
    <dbReference type="NCBI Taxonomy" id="1265819"/>
    <lineage>
        <taxon>Bacteria</taxon>
        <taxon>Bacillati</taxon>
        <taxon>Bacillota</taxon>
        <taxon>Bacilli</taxon>
        <taxon>Bacillales</taxon>
        <taxon>Listeriaceae</taxon>
        <taxon>Listeria</taxon>
    </lineage>
</organism>
<comment type="caution">
    <text evidence="3">The sequence shown here is derived from an EMBL/GenBank/DDBJ whole genome shotgun (WGS) entry which is preliminary data.</text>
</comment>